<evidence type="ECO:0000313" key="3">
    <source>
        <dbReference type="Proteomes" id="UP001163105"/>
    </source>
</evidence>
<organism evidence="2 3">
    <name type="scientific">Purpureocillium lavendulum</name>
    <dbReference type="NCBI Taxonomy" id="1247861"/>
    <lineage>
        <taxon>Eukaryota</taxon>
        <taxon>Fungi</taxon>
        <taxon>Dikarya</taxon>
        <taxon>Ascomycota</taxon>
        <taxon>Pezizomycotina</taxon>
        <taxon>Sordariomycetes</taxon>
        <taxon>Hypocreomycetidae</taxon>
        <taxon>Hypocreales</taxon>
        <taxon>Ophiocordycipitaceae</taxon>
        <taxon>Purpureocillium</taxon>
    </lineage>
</organism>
<name>A0AB34FTH4_9HYPO</name>
<sequence length="569" mass="63241">MQQEADAGLASTVVLRNPVPKQVTGGIPQSFSCGLLGLVSPASSKLDDVAENEYPFSPASTTSGRLTEPRNYAPRSAPSTITSEPPPKFDPNGVVGAGLQPAAQHNTAAQQSLAYMGTQVLTQACTPSTQPVSQTSVALQPVGTQQQQSHLLPASDESAPQNAPLTVSVAGETLVTRSTELTKLLNTPSGLPLLSVALAPENFPFVEAPRMAQPINRGVVKLKNIPFSTKRAEIIAFLGRNSKILNDCDEPVHIIMERVTSKTMDAYVEFVNLEEAMKAVDKHQYNIKTGRVSRLGDRPIEVELSSQASLMKDLFPLARGLIWDGATPHFKPHNDQFAWENFRGFISEEEMVMLIKHVEVPHRSPYSKDCPQRPYECLISTLKKFPWYATDRITLSQRHAMYVATERLLQVLADKVNRGSEPLNLTPQLQTRLTNAALSCPGLTCLMKDNLAWMLNVPEDDQRYFGQPERAWSWRHQYALAPRPGAPLDVIDWYISIIREQTQREMLTRPHAIRRELQEKGEQTDMHWGYFWAELGHSFGPRFDEVTLAEIAHAEFAAVESILSRALPH</sequence>
<dbReference type="InterPro" id="IPR035979">
    <property type="entry name" value="RBD_domain_sf"/>
</dbReference>
<gene>
    <name evidence="2" type="ORF">O9K51_05789</name>
</gene>
<comment type="caution">
    <text evidence="2">The sequence shown here is derived from an EMBL/GenBank/DDBJ whole genome shotgun (WGS) entry which is preliminary data.</text>
</comment>
<feature type="region of interest" description="Disordered" evidence="1">
    <location>
        <begin position="143"/>
        <end position="162"/>
    </location>
</feature>
<reference evidence="2" key="1">
    <citation type="submission" date="2023-01" db="EMBL/GenBank/DDBJ databases">
        <title>The growth and conidiation of Purpureocillium lavendulum are regulated by nitrogen source and histone H3K14 acetylation.</title>
        <authorList>
            <person name="Tang P."/>
            <person name="Han J."/>
            <person name="Zhang C."/>
            <person name="Tang P."/>
            <person name="Qi F."/>
            <person name="Zhang K."/>
            <person name="Liang L."/>
        </authorList>
    </citation>
    <scope>NUCLEOTIDE SEQUENCE</scope>
    <source>
        <strain evidence="2">YMF1.00683</strain>
    </source>
</reference>
<dbReference type="GO" id="GO:0003676">
    <property type="term" value="F:nucleic acid binding"/>
    <property type="evidence" value="ECO:0007669"/>
    <property type="project" value="InterPro"/>
</dbReference>
<dbReference type="AlphaFoldDB" id="A0AB34FTH4"/>
<proteinExistence type="predicted"/>
<dbReference type="Proteomes" id="UP001163105">
    <property type="component" value="Unassembled WGS sequence"/>
</dbReference>
<keyword evidence="3" id="KW-1185">Reference proteome</keyword>
<accession>A0AB34FTH4</accession>
<dbReference type="CDD" id="cd12254">
    <property type="entry name" value="RRM_hnRNPH_ESRPs_RBM12_like"/>
    <property type="match status" value="1"/>
</dbReference>
<evidence type="ECO:0000313" key="2">
    <source>
        <dbReference type="EMBL" id="KAJ6442235.1"/>
    </source>
</evidence>
<dbReference type="Gene3D" id="3.30.70.330">
    <property type="match status" value="1"/>
</dbReference>
<evidence type="ECO:0000256" key="1">
    <source>
        <dbReference type="SAM" id="MobiDB-lite"/>
    </source>
</evidence>
<dbReference type="InterPro" id="IPR012677">
    <property type="entry name" value="Nucleotide-bd_a/b_plait_sf"/>
</dbReference>
<dbReference type="EMBL" id="JAQHRD010000004">
    <property type="protein sequence ID" value="KAJ6442235.1"/>
    <property type="molecule type" value="Genomic_DNA"/>
</dbReference>
<feature type="region of interest" description="Disordered" evidence="1">
    <location>
        <begin position="53"/>
        <end position="93"/>
    </location>
</feature>
<protein>
    <submittedName>
        <fullName evidence="2">RNA recognition, RNP-1</fullName>
    </submittedName>
</protein>
<dbReference type="SUPFAM" id="SSF54928">
    <property type="entry name" value="RNA-binding domain, RBD"/>
    <property type="match status" value="1"/>
</dbReference>